<feature type="compositionally biased region" description="Low complexity" evidence="1">
    <location>
        <begin position="147"/>
        <end position="164"/>
    </location>
</feature>
<dbReference type="PANTHER" id="PTHR40047">
    <property type="entry name" value="UPF0703 PROTEIN YCGQ"/>
    <property type="match status" value="1"/>
</dbReference>
<dbReference type="InterPro" id="IPR015402">
    <property type="entry name" value="DUF1980"/>
</dbReference>
<comment type="caution">
    <text evidence="5">The sequence shown here is derived from an EMBL/GenBank/DDBJ whole genome shotgun (WGS) entry which is preliminary data.</text>
</comment>
<dbReference type="NCBIfam" id="TIGR03943">
    <property type="entry name" value="TIGR03943 family putative permease subunit"/>
    <property type="match status" value="1"/>
</dbReference>
<feature type="domain" description="DUF1980" evidence="4">
    <location>
        <begin position="200"/>
        <end position="333"/>
    </location>
</feature>
<dbReference type="Pfam" id="PF09323">
    <property type="entry name" value="DUF1980"/>
    <property type="match status" value="1"/>
</dbReference>
<evidence type="ECO:0000259" key="3">
    <source>
        <dbReference type="Pfam" id="PF09323"/>
    </source>
</evidence>
<name>A0ABW0K9J9_9BACL</name>
<evidence type="ECO:0000259" key="4">
    <source>
        <dbReference type="Pfam" id="PF21537"/>
    </source>
</evidence>
<dbReference type="Proteomes" id="UP001596044">
    <property type="component" value="Unassembled WGS sequence"/>
</dbReference>
<evidence type="ECO:0000313" key="5">
    <source>
        <dbReference type="EMBL" id="MFC5449467.1"/>
    </source>
</evidence>
<feature type="transmembrane region" description="Helical" evidence="2">
    <location>
        <begin position="51"/>
        <end position="70"/>
    </location>
</feature>
<reference evidence="6" key="1">
    <citation type="journal article" date="2019" name="Int. J. Syst. Evol. Microbiol.">
        <title>The Global Catalogue of Microorganisms (GCM) 10K type strain sequencing project: providing services to taxonomists for standard genome sequencing and annotation.</title>
        <authorList>
            <consortium name="The Broad Institute Genomics Platform"/>
            <consortium name="The Broad Institute Genome Sequencing Center for Infectious Disease"/>
            <person name="Wu L."/>
            <person name="Ma J."/>
        </authorList>
    </citation>
    <scope>NUCLEOTIDE SEQUENCE [LARGE SCALE GENOMIC DNA]</scope>
    <source>
        <strain evidence="6">KACC 11904</strain>
    </source>
</reference>
<dbReference type="Pfam" id="PF21537">
    <property type="entry name" value="DUF1980_C"/>
    <property type="match status" value="1"/>
</dbReference>
<dbReference type="InterPro" id="IPR052955">
    <property type="entry name" value="UPF0703_membrane_permease"/>
</dbReference>
<organism evidence="5 6">
    <name type="scientific">Paenibacillus aestuarii</name>
    <dbReference type="NCBI Taxonomy" id="516965"/>
    <lineage>
        <taxon>Bacteria</taxon>
        <taxon>Bacillati</taxon>
        <taxon>Bacillota</taxon>
        <taxon>Bacilli</taxon>
        <taxon>Bacillales</taxon>
        <taxon>Paenibacillaceae</taxon>
        <taxon>Paenibacillus</taxon>
    </lineage>
</organism>
<protein>
    <submittedName>
        <fullName evidence="5">TIGR03943 family putative permease subunit</fullName>
    </submittedName>
</protein>
<feature type="compositionally biased region" description="Polar residues" evidence="1">
    <location>
        <begin position="167"/>
        <end position="190"/>
    </location>
</feature>
<dbReference type="EMBL" id="JBHSMJ010000019">
    <property type="protein sequence ID" value="MFC5449467.1"/>
    <property type="molecule type" value="Genomic_DNA"/>
</dbReference>
<keyword evidence="2" id="KW-0812">Transmembrane</keyword>
<keyword evidence="2" id="KW-0472">Membrane</keyword>
<proteinExistence type="predicted"/>
<feature type="region of interest" description="Disordered" evidence="1">
    <location>
        <begin position="141"/>
        <end position="190"/>
    </location>
</feature>
<gene>
    <name evidence="5" type="ORF">ACFPOG_14455</name>
</gene>
<keyword evidence="2" id="KW-1133">Transmembrane helix</keyword>
<dbReference type="RefSeq" id="WP_270880889.1">
    <property type="nucleotide sequence ID" value="NZ_JAQFVF010000042.1"/>
</dbReference>
<dbReference type="InterPro" id="IPR048447">
    <property type="entry name" value="DUF1980_C"/>
</dbReference>
<evidence type="ECO:0000313" key="6">
    <source>
        <dbReference type="Proteomes" id="UP001596044"/>
    </source>
</evidence>
<accession>A0ABW0K9J9</accession>
<dbReference type="PANTHER" id="PTHR40047:SF1">
    <property type="entry name" value="UPF0703 PROTEIN YCGQ"/>
    <property type="match status" value="1"/>
</dbReference>
<sequence>MEHSHIKTPHYFLRAMILLGFAMLIVYLVKTDSLIFYIAPHMQNYVKYSSVLLYAIAIYQVYLGINSIWGKKAELSCGCEHPPSTSRFKNTVAYSLFIFPLCLGFLLPSTAMSSSLAEKKGMNLSTSVAAKSINKQLDAAGSPDNNALSVPPTPASTASPLAPAQSDKPTTVTETARSSNTAKTPPTEAQLQEMFKAPDEFNEDFSKMGMILYKRDLITVKPEIYMEVLSTIDLFKEHFIGKKIELTGFVYREKDLRTDQFIVGRFAVSCCSADASPYGVLTEFPTANNFAKDTWVKVTGTIENGNYNGNDIFTIHATKVEKIPDPKTPYVYPNFDPVPELNKN</sequence>
<feature type="domain" description="DUF1980" evidence="3">
    <location>
        <begin position="13"/>
        <end position="123"/>
    </location>
</feature>
<evidence type="ECO:0000256" key="1">
    <source>
        <dbReference type="SAM" id="MobiDB-lite"/>
    </source>
</evidence>
<feature type="transmembrane region" description="Helical" evidence="2">
    <location>
        <begin position="91"/>
        <end position="112"/>
    </location>
</feature>
<feature type="transmembrane region" description="Helical" evidence="2">
    <location>
        <begin position="12"/>
        <end position="39"/>
    </location>
</feature>
<evidence type="ECO:0000256" key="2">
    <source>
        <dbReference type="SAM" id="Phobius"/>
    </source>
</evidence>
<keyword evidence="6" id="KW-1185">Reference proteome</keyword>
<dbReference type="InterPro" id="IPR048493">
    <property type="entry name" value="DUF1980_N"/>
</dbReference>